<dbReference type="SUPFAM" id="SSF140914">
    <property type="entry name" value="PriB N-terminal domain-like"/>
    <property type="match status" value="1"/>
</dbReference>
<accession>A0A6A9QFV5</accession>
<sequence>MLDEYKYPFIKTPENELAYVYGPSAKLSDVISTDSDLLDQAKARISETLKVGKAKPYINLKKPVLLFYTALLTLAALNDEDTTLKYIKAEVDMFHKLMEKENEDDLIQLAKILGLKVNKCDKISFTQTKTIIYLELCSDLIDYIKMSKGTEAKLSRQILIDGKVFFNKRSLSIILKRRLQTKFKEMIKPLKISLPKTLEDMIKEGKARRDPPCIANIKGKGKLSEEEERVLNVYLTNVGETTNGENVIIYSCSMMKEKGLCVSDCGVKNPLQLVFKRLNNGEKSLNYSDNRKNNKDVK</sequence>
<protein>
    <submittedName>
        <fullName evidence="1">DNA primase regulatory subunit PriL</fullName>
    </submittedName>
</protein>
<proteinExistence type="predicted"/>
<dbReference type="GO" id="GO:0003899">
    <property type="term" value="F:DNA-directed RNA polymerase activity"/>
    <property type="evidence" value="ECO:0007669"/>
    <property type="project" value="InterPro"/>
</dbReference>
<name>A0A6A9QFV5_SULME</name>
<evidence type="ECO:0000313" key="2">
    <source>
        <dbReference type="Proteomes" id="UP000470772"/>
    </source>
</evidence>
<dbReference type="Pfam" id="PF26466">
    <property type="entry name" value="DNA_primase_lrg_N"/>
    <property type="match status" value="1"/>
</dbReference>
<comment type="caution">
    <text evidence="1">The sequence shown here is derived from an EMBL/GenBank/DDBJ whole genome shotgun (WGS) entry which is preliminary data.</text>
</comment>
<dbReference type="CDD" id="cd06560">
    <property type="entry name" value="PriL"/>
    <property type="match status" value="1"/>
</dbReference>
<dbReference type="InterPro" id="IPR023642">
    <property type="entry name" value="DNA_primase_lsu_PriL"/>
</dbReference>
<keyword evidence="2" id="KW-1185">Reference proteome</keyword>
<gene>
    <name evidence="1" type="ORF">GC250_01190</name>
</gene>
<dbReference type="AlphaFoldDB" id="A0A6A9QFV5"/>
<dbReference type="EMBL" id="WGGD01000005">
    <property type="protein sequence ID" value="MUN28107.1"/>
    <property type="molecule type" value="Genomic_DNA"/>
</dbReference>
<evidence type="ECO:0000313" key="1">
    <source>
        <dbReference type="EMBL" id="MUN28107.1"/>
    </source>
</evidence>
<organism evidence="1 2">
    <name type="scientific">Sulfuracidifex metallicus DSM 6482 = JCM 9184</name>
    <dbReference type="NCBI Taxonomy" id="523847"/>
    <lineage>
        <taxon>Archaea</taxon>
        <taxon>Thermoproteota</taxon>
        <taxon>Thermoprotei</taxon>
        <taxon>Sulfolobales</taxon>
        <taxon>Sulfolobaceae</taxon>
        <taxon>Sulfuracidifex</taxon>
    </lineage>
</organism>
<reference evidence="1 2" key="1">
    <citation type="submission" date="2019-10" db="EMBL/GenBank/DDBJ databases">
        <title>Sequencing and Assembly of Multiple Reported Metal-Biooxidizing Members of the Extremely Thermoacidophilic Archaeal Family Sulfolobaceae.</title>
        <authorList>
            <person name="Counts J.A."/>
            <person name="Kelly R.M."/>
        </authorList>
    </citation>
    <scope>NUCLEOTIDE SEQUENCE [LARGE SCALE GENOMIC DNA]</scope>
    <source>
        <strain evidence="1 2">DSM 6482</strain>
    </source>
</reference>
<dbReference type="RefSeq" id="WP_156016111.1">
    <property type="nucleotide sequence ID" value="NZ_WGGD01000005.1"/>
</dbReference>
<dbReference type="Proteomes" id="UP000470772">
    <property type="component" value="Unassembled WGS sequence"/>
</dbReference>